<reference evidence="1" key="1">
    <citation type="submission" date="2022-08" db="EMBL/GenBank/DDBJ databases">
        <authorList>
            <person name="Kallberg Y."/>
            <person name="Tangrot J."/>
            <person name="Rosling A."/>
        </authorList>
    </citation>
    <scope>NUCLEOTIDE SEQUENCE</scope>
    <source>
        <strain evidence="1">Wild A</strain>
    </source>
</reference>
<evidence type="ECO:0000313" key="2">
    <source>
        <dbReference type="Proteomes" id="UP001153678"/>
    </source>
</evidence>
<dbReference type="EMBL" id="CAMKVN010002524">
    <property type="protein sequence ID" value="CAI2181464.1"/>
    <property type="molecule type" value="Genomic_DNA"/>
</dbReference>
<accession>A0A9W4WRL9</accession>
<proteinExistence type="predicted"/>
<name>A0A9W4WRL9_9GLOM</name>
<dbReference type="Proteomes" id="UP001153678">
    <property type="component" value="Unassembled WGS sequence"/>
</dbReference>
<protein>
    <submittedName>
        <fullName evidence="1">10878_t:CDS:1</fullName>
    </submittedName>
</protein>
<dbReference type="OrthoDB" id="2395269at2759"/>
<gene>
    <name evidence="1" type="ORF">FWILDA_LOCUS10098</name>
</gene>
<keyword evidence="2" id="KW-1185">Reference proteome</keyword>
<organism evidence="1 2">
    <name type="scientific">Funneliformis geosporum</name>
    <dbReference type="NCBI Taxonomy" id="1117311"/>
    <lineage>
        <taxon>Eukaryota</taxon>
        <taxon>Fungi</taxon>
        <taxon>Fungi incertae sedis</taxon>
        <taxon>Mucoromycota</taxon>
        <taxon>Glomeromycotina</taxon>
        <taxon>Glomeromycetes</taxon>
        <taxon>Glomerales</taxon>
        <taxon>Glomeraceae</taxon>
        <taxon>Funneliformis</taxon>
    </lineage>
</organism>
<evidence type="ECO:0000313" key="1">
    <source>
        <dbReference type="EMBL" id="CAI2181464.1"/>
    </source>
</evidence>
<comment type="caution">
    <text evidence="1">The sequence shown here is derived from an EMBL/GenBank/DDBJ whole genome shotgun (WGS) entry which is preliminary data.</text>
</comment>
<sequence>MPYSTPIENELKIGGEPMIKEKSLDFIDDKEHSLLKESYRIEIVPVEHPRWEFQLHIHLKYWFDMLYYKEAKNGEDKKAIIKIAREYVNGVRSSYMPSCPKTSLTPHPSRNYCKYHPTCVSTPDVYCNKGKRSTAPVNCNWYAEDEHHVRTVKKSDQYIILSRQQHVRNLLISPINHRTNRGLIKDTSFWEWFLGDAINKFLLIICKKPYSVERFAINFGRWESESSKDENVVECHGHFHLHITKEVVDKMEQKKDINGYAMYPAMHGKVNDPIQYGLKNCKKLETSRLSGLEIVSINQELVVLNRKLDEMDKKFDKKFDEMNKKLITFMESFSSLKTEKGSLVNN</sequence>
<dbReference type="AlphaFoldDB" id="A0A9W4WRL9"/>